<dbReference type="AlphaFoldDB" id="A0A6M2E2Q7"/>
<evidence type="ECO:0000256" key="2">
    <source>
        <dbReference type="SAM" id="SignalP"/>
    </source>
</evidence>
<dbReference type="EMBL" id="GIDH01000902">
    <property type="protein sequence ID" value="NOV52845.1"/>
    <property type="molecule type" value="Transcribed_RNA"/>
</dbReference>
<proteinExistence type="predicted"/>
<evidence type="ECO:0000313" key="3">
    <source>
        <dbReference type="EMBL" id="NOV52845.1"/>
    </source>
</evidence>
<sequence length="134" mass="15136">MVALAAFALSAAAITVQQLWIKVWTDVYSGGETAEDAERELRQVHPPHHRTPTAHRAGLRQNPGHGRGQSERVWLGINAAGRPGIRILRNGHRGGHRARERRHHKYHCALILNLFIFALGRLMYLSLPKCYHLC</sequence>
<accession>A0A6M2E2Q7</accession>
<feature type="region of interest" description="Disordered" evidence="1">
    <location>
        <begin position="43"/>
        <end position="69"/>
    </location>
</feature>
<reference evidence="3" key="1">
    <citation type="submission" date="2019-12" db="EMBL/GenBank/DDBJ databases">
        <title>The sialotranscriptome of the gopher-tortoise tick, Amblyomma tuberculatum.</title>
        <authorList>
            <person name="Karim S."/>
            <person name="Andersen J."/>
            <person name="Kumar D."/>
            <person name="Adamson S."/>
            <person name="Ennen J."/>
            <person name="Qualis C.P."/>
            <person name="Ribeiro J.M.C."/>
        </authorList>
    </citation>
    <scope>NUCLEOTIDE SEQUENCE</scope>
    <source>
        <strain evidence="3">Removed</strain>
        <tissue evidence="3">Salivary glands</tissue>
    </source>
</reference>
<evidence type="ECO:0000256" key="1">
    <source>
        <dbReference type="SAM" id="MobiDB-lite"/>
    </source>
</evidence>
<feature type="signal peptide" evidence="2">
    <location>
        <begin position="1"/>
        <end position="18"/>
    </location>
</feature>
<organism evidence="3">
    <name type="scientific">Amblyomma tuberculatum</name>
    <dbReference type="NCBI Taxonomy" id="48802"/>
    <lineage>
        <taxon>Eukaryota</taxon>
        <taxon>Metazoa</taxon>
        <taxon>Ecdysozoa</taxon>
        <taxon>Arthropoda</taxon>
        <taxon>Chelicerata</taxon>
        <taxon>Arachnida</taxon>
        <taxon>Acari</taxon>
        <taxon>Parasitiformes</taxon>
        <taxon>Ixodida</taxon>
        <taxon>Ixodoidea</taxon>
        <taxon>Ixodidae</taxon>
        <taxon>Amblyomminae</taxon>
        <taxon>Amblyomma</taxon>
    </lineage>
</organism>
<name>A0A6M2E2Q7_9ACAR</name>
<evidence type="ECO:0008006" key="4">
    <source>
        <dbReference type="Google" id="ProtNLM"/>
    </source>
</evidence>
<feature type="chain" id="PRO_5027076866" description="Secreted protein" evidence="2">
    <location>
        <begin position="19"/>
        <end position="134"/>
    </location>
</feature>
<protein>
    <recommendedName>
        <fullName evidence="4">Secreted protein</fullName>
    </recommendedName>
</protein>
<keyword evidence="2" id="KW-0732">Signal</keyword>